<accession>A0A2P5K7S7</accession>
<evidence type="ECO:0000256" key="1">
    <source>
        <dbReference type="ARBA" id="ARBA00004418"/>
    </source>
</evidence>
<dbReference type="InterPro" id="IPR005768">
    <property type="entry name" value="Lys_Arg_Orn-bd"/>
</dbReference>
<keyword evidence="9" id="KW-1185">Reference proteome</keyword>
<dbReference type="PANTHER" id="PTHR35936:SF13">
    <property type="entry name" value="HISTIDINE-BINDING PERIPLASMIC PROTEIN"/>
    <property type="match status" value="1"/>
</dbReference>
<evidence type="ECO:0000313" key="8">
    <source>
        <dbReference type="EMBL" id="PPB82772.1"/>
    </source>
</evidence>
<dbReference type="NCBIfam" id="TIGR01096">
    <property type="entry name" value="3A0103s03R"/>
    <property type="match status" value="1"/>
</dbReference>
<protein>
    <submittedName>
        <fullName evidence="8">Amino acid ABC transporter substrate-binding protein (PAAT family)</fullName>
    </submittedName>
</protein>
<feature type="domain" description="Solute-binding protein family 3/N-terminal" evidence="7">
    <location>
        <begin position="43"/>
        <end position="272"/>
    </location>
</feature>
<feature type="chain" id="PRO_5015196934" evidence="6">
    <location>
        <begin position="39"/>
        <end position="276"/>
    </location>
</feature>
<dbReference type="SUPFAM" id="SSF53850">
    <property type="entry name" value="Periplasmic binding protein-like II"/>
    <property type="match status" value="1"/>
</dbReference>
<dbReference type="Pfam" id="PF00497">
    <property type="entry name" value="SBP_bac_3"/>
    <property type="match status" value="1"/>
</dbReference>
<dbReference type="CDD" id="cd13703">
    <property type="entry name" value="PBP2_HisJ_LAO"/>
    <property type="match status" value="1"/>
</dbReference>
<keyword evidence="3" id="KW-0813">Transport</keyword>
<comment type="similarity">
    <text evidence="2">Belongs to the bacterial solute-binding protein 3 family.</text>
</comment>
<evidence type="ECO:0000313" key="9">
    <source>
        <dbReference type="Proteomes" id="UP000243096"/>
    </source>
</evidence>
<evidence type="ECO:0000256" key="2">
    <source>
        <dbReference type="ARBA" id="ARBA00010333"/>
    </source>
</evidence>
<evidence type="ECO:0000256" key="6">
    <source>
        <dbReference type="SAM" id="SignalP"/>
    </source>
</evidence>
<dbReference type="PANTHER" id="PTHR35936">
    <property type="entry name" value="MEMBRANE-BOUND LYTIC MUREIN TRANSGLYCOSYLASE F"/>
    <property type="match status" value="1"/>
</dbReference>
<gene>
    <name evidence="8" type="ORF">B0O95_11342</name>
</gene>
<dbReference type="Gene3D" id="3.40.190.10">
    <property type="entry name" value="Periplasmic binding protein-like II"/>
    <property type="match status" value="2"/>
</dbReference>
<keyword evidence="5" id="KW-0574">Periplasm</keyword>
<reference evidence="8 9" key="1">
    <citation type="submission" date="2018-01" db="EMBL/GenBank/DDBJ databases">
        <title>Genomic Encyclopedia of Type Strains, Phase III (KMG-III): the genomes of soil and plant-associated and newly described type strains.</title>
        <authorList>
            <person name="Whitman W."/>
        </authorList>
    </citation>
    <scope>NUCLEOTIDE SEQUENCE [LARGE SCALE GENOMIC DNA]</scope>
    <source>
        <strain evidence="8 9">HKI456</strain>
    </source>
</reference>
<dbReference type="InterPro" id="IPR001638">
    <property type="entry name" value="Solute-binding_3/MltF_N"/>
</dbReference>
<dbReference type="Proteomes" id="UP000243096">
    <property type="component" value="Unassembled WGS sequence"/>
</dbReference>
<evidence type="ECO:0000256" key="5">
    <source>
        <dbReference type="ARBA" id="ARBA00022764"/>
    </source>
</evidence>
<evidence type="ECO:0000256" key="4">
    <source>
        <dbReference type="ARBA" id="ARBA00022729"/>
    </source>
</evidence>
<feature type="signal peptide" evidence="6">
    <location>
        <begin position="1"/>
        <end position="38"/>
    </location>
</feature>
<comment type="caution">
    <text evidence="8">The sequence shown here is derived from an EMBL/GenBank/DDBJ whole genome shotgun (WGS) entry which is preliminary data.</text>
</comment>
<name>A0A2P5K7S7_9BURK</name>
<evidence type="ECO:0000259" key="7">
    <source>
        <dbReference type="SMART" id="SM00062"/>
    </source>
</evidence>
<dbReference type="EMBL" id="PRDW01000013">
    <property type="protein sequence ID" value="PPB82772.1"/>
    <property type="molecule type" value="Genomic_DNA"/>
</dbReference>
<comment type="subcellular location">
    <subcellularLocation>
        <location evidence="1">Periplasm</location>
    </subcellularLocation>
</comment>
<keyword evidence="4 6" id="KW-0732">Signal</keyword>
<sequence length="276" mass="30287">MLENPQPTKTQRELKVKKLFAAVSVAVVAFSVSASAYAKDWSTIRFGVDASYPPFESKAANGKLVGFDIDLGNEICRRLHAKCVWVENDFDGMIPALRARKFDGVLSSMTMTPQRAERVAFSTKLFNTPTRLVAKVGSSIQPTPESLKGKRVGVEQGTIQETYAKTYWAPKGVQVVPYQSQDQVYADLLAGRLDAALQDTVQADVGFLKTPRGKGYAFVGPGLQDEKTLGIGAGIGLRKEDTDLKVKINKAIADMLNDGTYKKLEQKYFDFDIYGG</sequence>
<dbReference type="GO" id="GO:0030288">
    <property type="term" value="C:outer membrane-bounded periplasmic space"/>
    <property type="evidence" value="ECO:0007669"/>
    <property type="project" value="InterPro"/>
</dbReference>
<dbReference type="AlphaFoldDB" id="A0A2P5K7S7"/>
<evidence type="ECO:0000256" key="3">
    <source>
        <dbReference type="ARBA" id="ARBA00022448"/>
    </source>
</evidence>
<organism evidence="8 9">
    <name type="scientific">Mycetohabitans endofungorum</name>
    <dbReference type="NCBI Taxonomy" id="417203"/>
    <lineage>
        <taxon>Bacteria</taxon>
        <taxon>Pseudomonadati</taxon>
        <taxon>Pseudomonadota</taxon>
        <taxon>Betaproteobacteria</taxon>
        <taxon>Burkholderiales</taxon>
        <taxon>Burkholderiaceae</taxon>
        <taxon>Mycetohabitans</taxon>
    </lineage>
</organism>
<dbReference type="SMART" id="SM00062">
    <property type="entry name" value="PBPb"/>
    <property type="match status" value="1"/>
</dbReference>
<proteinExistence type="inferred from homology"/>